<dbReference type="SUPFAM" id="SSF56601">
    <property type="entry name" value="beta-lactamase/transpeptidase-like"/>
    <property type="match status" value="1"/>
</dbReference>
<evidence type="ECO:0000313" key="11">
    <source>
        <dbReference type="Proteomes" id="UP001595530"/>
    </source>
</evidence>
<dbReference type="Pfam" id="PF00912">
    <property type="entry name" value="Transgly"/>
    <property type="match status" value="1"/>
</dbReference>
<gene>
    <name evidence="10" type="ORF">ACFOFO_13440</name>
</gene>
<accession>A0ABV7F1Z0</accession>
<protein>
    <recommendedName>
        <fullName evidence="7">peptidoglycan glycosyltransferase</fullName>
        <ecNumber evidence="7">2.4.99.28</ecNumber>
    </recommendedName>
</protein>
<feature type="domain" description="Glycosyl transferase family 51" evidence="9">
    <location>
        <begin position="140"/>
        <end position="293"/>
    </location>
</feature>
<evidence type="ECO:0000256" key="3">
    <source>
        <dbReference type="ARBA" id="ARBA00022670"/>
    </source>
</evidence>
<keyword evidence="11" id="KW-1185">Reference proteome</keyword>
<evidence type="ECO:0000256" key="8">
    <source>
        <dbReference type="ARBA" id="ARBA00049902"/>
    </source>
</evidence>
<evidence type="ECO:0000256" key="6">
    <source>
        <dbReference type="ARBA" id="ARBA00023268"/>
    </source>
</evidence>
<dbReference type="Gene3D" id="3.40.710.10">
    <property type="entry name" value="DD-peptidase/beta-lactamase superfamily"/>
    <property type="match status" value="1"/>
</dbReference>
<dbReference type="SUPFAM" id="SSF53955">
    <property type="entry name" value="Lysozyme-like"/>
    <property type="match status" value="1"/>
</dbReference>
<comment type="caution">
    <text evidence="10">The sequence shown here is derived from an EMBL/GenBank/DDBJ whole genome shotgun (WGS) entry which is preliminary data.</text>
</comment>
<keyword evidence="2" id="KW-0121">Carboxypeptidase</keyword>
<name>A0ABV7F1Z0_9BURK</name>
<dbReference type="InterPro" id="IPR012338">
    <property type="entry name" value="Beta-lactam/transpept-like"/>
</dbReference>
<sequence length="1014" mass="111859">MREKRSSFFFWLKIVLASSMLILLVVGGLLVAQEMRTSDYQARFFAGLASKASYTLGAGPSPSIRFPQSAPYDDRLGYAQLPAFLGKLTARDFEIVKQARISKGMTEIVDAGYFAPYLEKTQSGLSILDCHNDSLFQERYPKRIYERFDDIAPILVQSLLFIENRELLDPSHPKRNPAVEWDRLANAVLIKAKSAVTGNGSTPGGSTLATQIEKYRHSSEGRTSSIQEKLQQMVSAALRAYQQGEDTGAVRRQIVLSYMNTMPLSAKAGFGEVHGLGDGLWVWYGRDFNEVNRILKNTAAQNGDVSEQAQLYKQSLSLLISQRRPSYYFDADEAELEQLTDSHLRLLGSAGVITPALRDAALKAKLNRRANKIPVAAVSFVTQKAANAVRTHLAGLLGGSRLYDLDRLDLGVASTLDAPVQAAVTKLLRELREPASAEAAGLNSKQLLDRGDPAKVVYSFTLYERGSDANTLRVQTDNFDQPLNINEGTKLDLGSTAKLRTLVTYLDIMAKLYERLSVLDGTQLRALEVDRQDILTRWAADYFLAAKDKDLSTMLDAALERRYSASTGEGFFTGGGLHHFDNFKREDNGKVMSVRDGLRNSVNLVFIRLMRDIVHHYMFLTPGSSAKLLQDADDPRRAAYLARFADREGQVFMRRFLVKYQGKTAQQAEDLLLENVRPTASRLAAIFRTIAPDATLDQFTAFVKANLPDGLKLAEPRLAKLYEQYAPQQMSLADRGYLANVHPLELWLVGYLRNHPGASQTQVMQASVAERQAVYSWLFSTHRKHAQDRRILGLLEGEGFLEIHRQWAHTGYPFDSLVPSYATALGASADRPAALAELMGILVNDGERKPNTRIRSLHFAVATPYETLLQYKPAQAERVLAPEVAQAVRAAIRRVVEDGTAKRVKQAFVRPDGSFIPVGGKTGTGDQRFDTYGAGGRLISSRVVNRSATFVFNIDERFFGTIIAYVPGAQAAAYDFTSGLPVQLLKVLAPTLMPLINGDAGGAGGAAPPGGCIN</sequence>
<keyword evidence="6" id="KW-0511">Multifunctional enzyme</keyword>
<proteinExistence type="predicted"/>
<dbReference type="InterPro" id="IPR050396">
    <property type="entry name" value="Glycosyltr_51/Transpeptidase"/>
</dbReference>
<organism evidence="10 11">
    <name type="scientific">Undibacterium arcticum</name>
    <dbReference type="NCBI Taxonomy" id="1762892"/>
    <lineage>
        <taxon>Bacteria</taxon>
        <taxon>Pseudomonadati</taxon>
        <taxon>Pseudomonadota</taxon>
        <taxon>Betaproteobacteria</taxon>
        <taxon>Burkholderiales</taxon>
        <taxon>Oxalobacteraceae</taxon>
        <taxon>Undibacterium</taxon>
    </lineage>
</organism>
<evidence type="ECO:0000256" key="1">
    <source>
        <dbReference type="ARBA" id="ARBA00004752"/>
    </source>
</evidence>
<dbReference type="PANTHER" id="PTHR32282">
    <property type="entry name" value="BINDING PROTEIN TRANSPEPTIDASE, PUTATIVE-RELATED"/>
    <property type="match status" value="1"/>
</dbReference>
<reference evidence="11" key="1">
    <citation type="journal article" date="2019" name="Int. J. Syst. Evol. Microbiol.">
        <title>The Global Catalogue of Microorganisms (GCM) 10K type strain sequencing project: providing services to taxonomists for standard genome sequencing and annotation.</title>
        <authorList>
            <consortium name="The Broad Institute Genomics Platform"/>
            <consortium name="The Broad Institute Genome Sequencing Center for Infectious Disease"/>
            <person name="Wu L."/>
            <person name="Ma J."/>
        </authorList>
    </citation>
    <scope>NUCLEOTIDE SEQUENCE [LARGE SCALE GENOMIC DNA]</scope>
    <source>
        <strain evidence="11">KCTC 42986</strain>
    </source>
</reference>
<evidence type="ECO:0000256" key="2">
    <source>
        <dbReference type="ARBA" id="ARBA00022645"/>
    </source>
</evidence>
<dbReference type="EMBL" id="JBHRTP010000040">
    <property type="protein sequence ID" value="MFC3108950.1"/>
    <property type="molecule type" value="Genomic_DNA"/>
</dbReference>
<dbReference type="Gene3D" id="1.10.3810.10">
    <property type="entry name" value="Biosynthetic peptidoglycan transglycosylase-like"/>
    <property type="match status" value="1"/>
</dbReference>
<dbReference type="InterPro" id="IPR036950">
    <property type="entry name" value="PBP_transglycosylase"/>
</dbReference>
<dbReference type="RefSeq" id="WP_390331766.1">
    <property type="nucleotide sequence ID" value="NZ_JBHRTP010000040.1"/>
</dbReference>
<evidence type="ECO:0000259" key="9">
    <source>
        <dbReference type="Pfam" id="PF00912"/>
    </source>
</evidence>
<keyword evidence="4" id="KW-0328">Glycosyltransferase</keyword>
<comment type="catalytic activity">
    <reaction evidence="8">
        <text>[GlcNAc-(1-&gt;4)-Mur2Ac(oyl-L-Ala-gamma-D-Glu-L-Lys-D-Ala-D-Ala)](n)-di-trans,octa-cis-undecaprenyl diphosphate + beta-D-GlcNAc-(1-&gt;4)-Mur2Ac(oyl-L-Ala-gamma-D-Glu-L-Lys-D-Ala-D-Ala)-di-trans,octa-cis-undecaprenyl diphosphate = [GlcNAc-(1-&gt;4)-Mur2Ac(oyl-L-Ala-gamma-D-Glu-L-Lys-D-Ala-D-Ala)](n+1)-di-trans,octa-cis-undecaprenyl diphosphate + di-trans,octa-cis-undecaprenyl diphosphate + H(+)</text>
        <dbReference type="Rhea" id="RHEA:23708"/>
        <dbReference type="Rhea" id="RHEA-COMP:9602"/>
        <dbReference type="Rhea" id="RHEA-COMP:9603"/>
        <dbReference type="ChEBI" id="CHEBI:15378"/>
        <dbReference type="ChEBI" id="CHEBI:58405"/>
        <dbReference type="ChEBI" id="CHEBI:60033"/>
        <dbReference type="ChEBI" id="CHEBI:78435"/>
        <dbReference type="EC" id="2.4.99.28"/>
    </reaction>
</comment>
<dbReference type="InterPro" id="IPR023346">
    <property type="entry name" value="Lysozyme-like_dom_sf"/>
</dbReference>
<comment type="pathway">
    <text evidence="1">Cell wall biogenesis; peptidoglycan biosynthesis.</text>
</comment>
<dbReference type="InterPro" id="IPR001264">
    <property type="entry name" value="Glyco_trans_51"/>
</dbReference>
<evidence type="ECO:0000256" key="4">
    <source>
        <dbReference type="ARBA" id="ARBA00022676"/>
    </source>
</evidence>
<dbReference type="Proteomes" id="UP001595530">
    <property type="component" value="Unassembled WGS sequence"/>
</dbReference>
<evidence type="ECO:0000313" key="10">
    <source>
        <dbReference type="EMBL" id="MFC3108950.1"/>
    </source>
</evidence>
<keyword evidence="3" id="KW-0645">Protease</keyword>
<keyword evidence="5" id="KW-0808">Transferase</keyword>
<keyword evidence="3" id="KW-0378">Hydrolase</keyword>
<evidence type="ECO:0000256" key="5">
    <source>
        <dbReference type="ARBA" id="ARBA00022679"/>
    </source>
</evidence>
<dbReference type="EC" id="2.4.99.28" evidence="7"/>
<evidence type="ECO:0000256" key="7">
    <source>
        <dbReference type="ARBA" id="ARBA00044770"/>
    </source>
</evidence>
<dbReference type="PANTHER" id="PTHR32282:SF24">
    <property type="entry name" value="GLYCOSYL TRANSFERASE FAMILY 51 DOMAIN-CONTAINING PROTEIN"/>
    <property type="match status" value="1"/>
</dbReference>